<keyword evidence="6 9" id="KW-0119">Carbohydrate metabolism</keyword>
<evidence type="ECO:0000256" key="1">
    <source>
        <dbReference type="ARBA" id="ARBA00000681"/>
    </source>
</evidence>
<gene>
    <name evidence="12" type="primary">xynA_3</name>
    <name evidence="12" type="ORF">Vau01_075540</name>
</gene>
<evidence type="ECO:0000256" key="3">
    <source>
        <dbReference type="ARBA" id="ARBA00022651"/>
    </source>
</evidence>
<evidence type="ECO:0000259" key="11">
    <source>
        <dbReference type="PROSITE" id="PS51760"/>
    </source>
</evidence>
<dbReference type="InterPro" id="IPR017853">
    <property type="entry name" value="GH"/>
</dbReference>
<dbReference type="InterPro" id="IPR001000">
    <property type="entry name" value="GH10_dom"/>
</dbReference>
<dbReference type="PRINTS" id="PR00134">
    <property type="entry name" value="GLHYDRLASE10"/>
</dbReference>
<evidence type="ECO:0000256" key="7">
    <source>
        <dbReference type="ARBA" id="ARBA00023295"/>
    </source>
</evidence>
<dbReference type="Pfam" id="PF00331">
    <property type="entry name" value="Glyco_hydro_10"/>
    <property type="match status" value="1"/>
</dbReference>
<accession>A0A8J3ZEW3</accession>
<evidence type="ECO:0000256" key="9">
    <source>
        <dbReference type="RuleBase" id="RU361174"/>
    </source>
</evidence>
<feature type="domain" description="GH10" evidence="11">
    <location>
        <begin position="68"/>
        <end position="375"/>
    </location>
</feature>
<dbReference type="AlphaFoldDB" id="A0A8J3ZEW3"/>
<keyword evidence="3" id="KW-0858">Xylan degradation</keyword>
<sequence length="382" mass="41439">MRVPMRLRAIRPPVWALSGATVVVALVSATVVVTLLSGAATTTAGATEATHSNLTERESGVGSGLRHRGRASGVKIGTAAQPAAMAENGAYQAVLSQEFDSVTSESQMKWDIVEPARGAYDWTSSEALVRFAEANGQIVRGHTLVWHDALPGWVANGTFSPEQLRDLLREHIQTVVGRYKGRVAAWDVINEPIADTGGKLRPSLWMTALGPGYIADALRWAHEADPGAKLYINDYGVEAVNAKSDALYNVVRGLRRDGVPVDGVGFQSHLALSTNLTTLDANLRRFADLGLDIAITEMDVRLPLPATPAQHVAQAGLYTRVLQACLAVARCVSYTVWGFTDRYSWVPYAYPGWGDACLFDATYQPKPAYQQLRQLLVDSPRR</sequence>
<keyword evidence="13" id="KW-1185">Reference proteome</keyword>
<keyword evidence="7 9" id="KW-0326">Glycosidase</keyword>
<evidence type="ECO:0000256" key="4">
    <source>
        <dbReference type="ARBA" id="ARBA00022729"/>
    </source>
</evidence>
<evidence type="ECO:0000313" key="13">
    <source>
        <dbReference type="Proteomes" id="UP000612585"/>
    </source>
</evidence>
<proteinExistence type="inferred from homology"/>
<keyword evidence="5 9" id="KW-0378">Hydrolase</keyword>
<comment type="caution">
    <text evidence="12">The sequence shown here is derived from an EMBL/GenBank/DDBJ whole genome shotgun (WGS) entry which is preliminary data.</text>
</comment>
<dbReference type="PANTHER" id="PTHR31490">
    <property type="entry name" value="GLYCOSYL HYDROLASE"/>
    <property type="match status" value="1"/>
</dbReference>
<evidence type="ECO:0000256" key="10">
    <source>
        <dbReference type="SAM" id="MobiDB-lite"/>
    </source>
</evidence>
<evidence type="ECO:0000313" key="12">
    <source>
        <dbReference type="EMBL" id="GIJ60038.1"/>
    </source>
</evidence>
<dbReference type="InterPro" id="IPR044846">
    <property type="entry name" value="GH10"/>
</dbReference>
<name>A0A8J3ZEW3_9ACTN</name>
<reference evidence="12" key="1">
    <citation type="submission" date="2021-01" db="EMBL/GenBank/DDBJ databases">
        <title>Whole genome shotgun sequence of Virgisporangium aurantiacum NBRC 16421.</title>
        <authorList>
            <person name="Komaki H."/>
            <person name="Tamura T."/>
        </authorList>
    </citation>
    <scope>NUCLEOTIDE SEQUENCE</scope>
    <source>
        <strain evidence="12">NBRC 16421</strain>
    </source>
</reference>
<feature type="region of interest" description="Disordered" evidence="10">
    <location>
        <begin position="47"/>
        <end position="68"/>
    </location>
</feature>
<dbReference type="Gene3D" id="3.20.20.80">
    <property type="entry name" value="Glycosidases"/>
    <property type="match status" value="1"/>
</dbReference>
<dbReference type="Proteomes" id="UP000612585">
    <property type="component" value="Unassembled WGS sequence"/>
</dbReference>
<dbReference type="PANTHER" id="PTHR31490:SF88">
    <property type="entry name" value="BETA-XYLANASE"/>
    <property type="match status" value="1"/>
</dbReference>
<dbReference type="SMART" id="SM00633">
    <property type="entry name" value="Glyco_10"/>
    <property type="match status" value="1"/>
</dbReference>
<evidence type="ECO:0000256" key="5">
    <source>
        <dbReference type="ARBA" id="ARBA00022801"/>
    </source>
</evidence>
<organism evidence="12 13">
    <name type="scientific">Virgisporangium aurantiacum</name>
    <dbReference type="NCBI Taxonomy" id="175570"/>
    <lineage>
        <taxon>Bacteria</taxon>
        <taxon>Bacillati</taxon>
        <taxon>Actinomycetota</taxon>
        <taxon>Actinomycetes</taxon>
        <taxon>Micromonosporales</taxon>
        <taxon>Micromonosporaceae</taxon>
        <taxon>Virgisporangium</taxon>
    </lineage>
</organism>
<evidence type="ECO:0000256" key="6">
    <source>
        <dbReference type="ARBA" id="ARBA00023277"/>
    </source>
</evidence>
<keyword evidence="4" id="KW-0732">Signal</keyword>
<dbReference type="GO" id="GO:0045493">
    <property type="term" value="P:xylan catabolic process"/>
    <property type="evidence" value="ECO:0007669"/>
    <property type="project" value="UniProtKB-KW"/>
</dbReference>
<protein>
    <recommendedName>
        <fullName evidence="9">Beta-xylanase</fullName>
        <ecNumber evidence="9">3.2.1.8</ecNumber>
    </recommendedName>
</protein>
<dbReference type="SUPFAM" id="SSF51445">
    <property type="entry name" value="(Trans)glycosidases"/>
    <property type="match status" value="1"/>
</dbReference>
<evidence type="ECO:0000256" key="2">
    <source>
        <dbReference type="ARBA" id="ARBA00007495"/>
    </source>
</evidence>
<dbReference type="PROSITE" id="PS51760">
    <property type="entry name" value="GH10_2"/>
    <property type="match status" value="1"/>
</dbReference>
<comment type="catalytic activity">
    <reaction evidence="1 9">
        <text>Endohydrolysis of (1-&gt;4)-beta-D-xylosidic linkages in xylans.</text>
        <dbReference type="EC" id="3.2.1.8"/>
    </reaction>
</comment>
<comment type="similarity">
    <text evidence="2 9">Belongs to the glycosyl hydrolase 10 (cellulase F) family.</text>
</comment>
<dbReference type="GO" id="GO:0031176">
    <property type="term" value="F:endo-1,4-beta-xylanase activity"/>
    <property type="evidence" value="ECO:0007669"/>
    <property type="project" value="UniProtKB-EC"/>
</dbReference>
<dbReference type="EMBL" id="BOPG01000049">
    <property type="protein sequence ID" value="GIJ60038.1"/>
    <property type="molecule type" value="Genomic_DNA"/>
</dbReference>
<keyword evidence="8 9" id="KW-0624">Polysaccharide degradation</keyword>
<evidence type="ECO:0000256" key="8">
    <source>
        <dbReference type="ARBA" id="ARBA00023326"/>
    </source>
</evidence>
<dbReference type="EC" id="3.2.1.8" evidence="9"/>